<dbReference type="SUPFAM" id="SSF52540">
    <property type="entry name" value="P-loop containing nucleoside triphosphate hydrolases"/>
    <property type="match status" value="1"/>
</dbReference>
<keyword evidence="1" id="KW-0175">Coiled coil</keyword>
<accession>A0A2T5J3E8</accession>
<dbReference type="Pfam" id="PF00350">
    <property type="entry name" value="Dynamin_N"/>
    <property type="match status" value="1"/>
</dbReference>
<dbReference type="EMBL" id="QAON01000001">
    <property type="protein sequence ID" value="PTQ91144.1"/>
    <property type="molecule type" value="Genomic_DNA"/>
</dbReference>
<feature type="domain" description="Dynamin N-terminal" evidence="2">
    <location>
        <begin position="64"/>
        <end position="273"/>
    </location>
</feature>
<evidence type="ECO:0000256" key="1">
    <source>
        <dbReference type="SAM" id="Coils"/>
    </source>
</evidence>
<dbReference type="PANTHER" id="PTHR43681:SF1">
    <property type="entry name" value="SARCALUMENIN"/>
    <property type="match status" value="1"/>
</dbReference>
<dbReference type="AlphaFoldDB" id="A0A2T5J3E8"/>
<dbReference type="Gene3D" id="3.40.50.300">
    <property type="entry name" value="P-loop containing nucleotide triphosphate hydrolases"/>
    <property type="match status" value="1"/>
</dbReference>
<name>A0A2T5J3E8_9GAMM</name>
<evidence type="ECO:0000313" key="4">
    <source>
        <dbReference type="Proteomes" id="UP000244223"/>
    </source>
</evidence>
<feature type="coiled-coil region" evidence="1">
    <location>
        <begin position="475"/>
        <end position="539"/>
    </location>
</feature>
<dbReference type="InterPro" id="IPR051943">
    <property type="entry name" value="TRAFAC_Dynamin-like_GTPase"/>
</dbReference>
<protein>
    <submittedName>
        <fullName evidence="3">Dynamin family protein</fullName>
    </submittedName>
</protein>
<evidence type="ECO:0000259" key="2">
    <source>
        <dbReference type="Pfam" id="PF00350"/>
    </source>
</evidence>
<dbReference type="OrthoDB" id="9816479at2"/>
<dbReference type="PANTHER" id="PTHR43681">
    <property type="entry name" value="TRANSMEMBRANE GTPASE FZO"/>
    <property type="match status" value="1"/>
</dbReference>
<dbReference type="RefSeq" id="WP_107864168.1">
    <property type="nucleotide sequence ID" value="NZ_QAON01000001.1"/>
</dbReference>
<dbReference type="InterPro" id="IPR045063">
    <property type="entry name" value="Dynamin_N"/>
</dbReference>
<organism evidence="3 4">
    <name type="scientific">Agitococcus lubricus</name>
    <dbReference type="NCBI Taxonomy" id="1077255"/>
    <lineage>
        <taxon>Bacteria</taxon>
        <taxon>Pseudomonadati</taxon>
        <taxon>Pseudomonadota</taxon>
        <taxon>Gammaproteobacteria</taxon>
        <taxon>Moraxellales</taxon>
        <taxon>Moraxellaceae</taxon>
        <taxon>Agitococcus</taxon>
    </lineage>
</organism>
<sequence>MTQVVQMGDKLLTGIQAFSAWKLSIANEIKRYRLWLHEQGLSSIDLDDRLARALRAFTSDRILLAFVGEFSRGKTELINAILGRHYKMRLFPTRIGRTTMCPTEVFYDPQASGPYIKLLPIQTRSSAVPLASYRRQLEHWAHLDLDLSSTQSIQRAFEEVAKTREVTTQVAESLGFEVEFLESSSKKAGYVHIPAWRHALINLDHPLLRMGLSIIDTPGLNALGLEPELTLSFLPEAHALLFVLSADCGVTASDFSIWNNHVRDLAARSNTALYAIINKIDLLDDDDALYPIDVQDSLSRLVRFSAHQLHLPIENVLPLSARQGARAYVYNDQSLLESSRLLDLEAALATSVITARQQSLKNVTLKEVIELVDTSQQTLVEKRAALQQEYDLFNRNEKDVEVELVGLTRLVRKEQEKHNQRLVLLQEGKAVLEQHLGRIAELVGNEKLEWHFSRARESASSTVGFGSAAAIGIFFQGLKLDLRRLRDEMDAAEQTANKIYQRYMQALGQVDLKYPYVDIEQYINEFTELEKQAAPYKNRFGSLLANQEKVFDHFFDTLAREAKVVYEKAREDAARWCKQVLVPLMQQTLEAKKRIDEQLKRLEHLQMIDATRDHRLVEIKQQLDELTQQEGFLQEVSFCLQPVELS</sequence>
<keyword evidence="4" id="KW-1185">Reference proteome</keyword>
<evidence type="ECO:0000313" key="3">
    <source>
        <dbReference type="EMBL" id="PTQ91144.1"/>
    </source>
</evidence>
<comment type="caution">
    <text evidence="3">The sequence shown here is derived from an EMBL/GenBank/DDBJ whole genome shotgun (WGS) entry which is preliminary data.</text>
</comment>
<dbReference type="InterPro" id="IPR027417">
    <property type="entry name" value="P-loop_NTPase"/>
</dbReference>
<gene>
    <name evidence="3" type="ORF">C8N29_101216</name>
</gene>
<reference evidence="3 4" key="1">
    <citation type="submission" date="2018-04" db="EMBL/GenBank/DDBJ databases">
        <title>Genomic Encyclopedia of Archaeal and Bacterial Type Strains, Phase II (KMG-II): from individual species to whole genera.</title>
        <authorList>
            <person name="Goeker M."/>
        </authorList>
    </citation>
    <scope>NUCLEOTIDE SEQUENCE [LARGE SCALE GENOMIC DNA]</scope>
    <source>
        <strain evidence="3 4">DSM 5822</strain>
    </source>
</reference>
<feature type="coiled-coil region" evidence="1">
    <location>
        <begin position="585"/>
        <end position="636"/>
    </location>
</feature>
<proteinExistence type="predicted"/>
<dbReference type="Proteomes" id="UP000244223">
    <property type="component" value="Unassembled WGS sequence"/>
</dbReference>